<name>A0ABS3AFE1_9PSED</name>
<comment type="caution">
    <text evidence="2">The sequence shown here is derived from an EMBL/GenBank/DDBJ whole genome shotgun (WGS) entry which is preliminary data.</text>
</comment>
<keyword evidence="3" id="KW-1185">Reference proteome</keyword>
<dbReference type="RefSeq" id="WP_205892658.1">
    <property type="nucleotide sequence ID" value="NZ_JADEVO010000013.1"/>
</dbReference>
<accession>A0ABS3AFE1</accession>
<evidence type="ECO:0000313" key="2">
    <source>
        <dbReference type="EMBL" id="MBN3965877.1"/>
    </source>
</evidence>
<dbReference type="EMBL" id="JADEVO010000013">
    <property type="protein sequence ID" value="MBN3965877.1"/>
    <property type="molecule type" value="Genomic_DNA"/>
</dbReference>
<dbReference type="Proteomes" id="UP000772591">
    <property type="component" value="Unassembled WGS sequence"/>
</dbReference>
<gene>
    <name evidence="2" type="ORF">IMW75_11385</name>
</gene>
<evidence type="ECO:0000256" key="1">
    <source>
        <dbReference type="SAM" id="MobiDB-lite"/>
    </source>
</evidence>
<organism evidence="2 3">
    <name type="scientific">Pseudomonas gregormendelii</name>
    <dbReference type="NCBI Taxonomy" id="1628277"/>
    <lineage>
        <taxon>Bacteria</taxon>
        <taxon>Pseudomonadati</taxon>
        <taxon>Pseudomonadota</taxon>
        <taxon>Gammaproteobacteria</taxon>
        <taxon>Pseudomonadales</taxon>
        <taxon>Pseudomonadaceae</taxon>
        <taxon>Pseudomonas</taxon>
    </lineage>
</organism>
<evidence type="ECO:0000313" key="3">
    <source>
        <dbReference type="Proteomes" id="UP000772591"/>
    </source>
</evidence>
<protein>
    <submittedName>
        <fullName evidence="2">Uncharacterized protein</fullName>
    </submittedName>
</protein>
<feature type="region of interest" description="Disordered" evidence="1">
    <location>
        <begin position="123"/>
        <end position="156"/>
    </location>
</feature>
<proteinExistence type="predicted"/>
<reference evidence="2 3" key="1">
    <citation type="journal article" date="2021" name="Int. J. Syst. Evol. Microbiol.">
        <title>Pseudomonas piscium sp. nov., Pseudomonas pisciculturae sp. nov., Pseudomonas mucoides sp. nov. and Pseudomonas neuropathica sp. nov. isolated from rainbow trout.</title>
        <authorList>
            <person name="Duman M."/>
            <person name="Mulet M."/>
            <person name="Altun S."/>
            <person name="Saticioglu I.B."/>
            <person name="Gomila M."/>
            <person name="Lalucat J."/>
            <person name="Garcia-Valdes E."/>
        </authorList>
    </citation>
    <scope>NUCLEOTIDE SEQUENCE [LARGE SCALE GENOMIC DNA]</scope>
    <source>
        <strain evidence="2 3">LMG 28632</strain>
    </source>
</reference>
<sequence>MKFDLAYCLSLDTKLSIYDVRDLNFDETMAFDSAKEHFQCPNDACQAAFDAANVLTTFNAKNVNYVRTPHFKNTPGTRHVADCPYVSLKSAAPGVDGVEGDDSREEHFPSELLLTRRQYVRKPPSPALAPDAVRDAAKAPSAADHGEHPTNDSAPDKTTVFAHPVECFVSNFGDKELLKRTPLKIGEHTAPYGSFFKKVEYLQDNQGLIYWGKIKEIKDYTQSFRIDFEQKVWFKQADEAKKKPYSVNVYLSKKLIENYRKRKVFLQEITHAIDSDKELFCFFYGVTPELKQVPSKKNPEQTFGVFTANIENLDHFIIREAPGLAEK</sequence>